<feature type="region of interest" description="Disordered" evidence="1">
    <location>
        <begin position="667"/>
        <end position="697"/>
    </location>
</feature>
<dbReference type="EMBL" id="JAFEUZ010000024">
    <property type="protein sequence ID" value="KAG5477710.1"/>
    <property type="molecule type" value="Genomic_DNA"/>
</dbReference>
<sequence>MSAPEARPRAELVPGKLWQLTDKSKPTIVTPLCNEKSLNASISAYKGKGYLAYFTHAVKRAQATLVEELRAAGVDVPDGAEASHLEGVCGVLCHDVANCSHVISDDIAAETLCEEGNTVARMIVACDPIQTKLRDDCVECFPRVGGAVQREELVVRVHLFYPNAVPCVSVHDRRARLVTQKLFIPKDARTTQGYHTFHYTKRGNCSAPTPHCESMFPYTPKIEENDGFTLERKCTAITVETVYVRDPGRKQPPLYAEDAEQARVYLSYLRADAFVTGEELVEHFPLEPLDTTPMPAFADDRDVEKYNVLVRLYLLASDQGWTVTRPQGCPHPLGGRAGLPVLFFSCATELVAPDRRSRDPRVLLQQSLLPDVESQITRFCFRRVVSEALRRRVAAAAADDPERYVPVVCYMPHGDRLPVFTDEQVDMLARLYPNLRIRRPTSRREWAQLSRTLYQHGVSLFDILAAVGCPLRDVQGAVIDTDAYVPYTADMVDDYFLVIANRPLRDYTCVTNQRWLCDHLQLTGHRPPISARAFAAWVRYWNTMMQLKRELEEQASVDTVSAHLGLRLPAGTMGQRATCLVNGRVTDAEGGLIFPELGGRRFRDKAHAGALLPGASVLYCVSVDRKLSFSYVRAPICFIRGLPPHVADGQQRPPDVIAAVSVTANRGGGAQRVGRRGGARGARMSTHAEPPVAQPAGPVNWLSTHLTAGISVHGSAMGPVRGRGGRSGWESVMQRDDGAQWQFHPHHSDVQSGPLYRGHGRGGGPTGARPQPSQRHEQHPVPLQRERFSTTASLHGAQHRQRERAHENSMRAQCGQPPFSAPHPVLPIGQ</sequence>
<gene>
    <name evidence="2" type="ORF">LSCM1_05006</name>
</gene>
<organism evidence="2 3">
    <name type="scientific">Leishmania martiniquensis</name>
    <dbReference type="NCBI Taxonomy" id="1580590"/>
    <lineage>
        <taxon>Eukaryota</taxon>
        <taxon>Discoba</taxon>
        <taxon>Euglenozoa</taxon>
        <taxon>Kinetoplastea</taxon>
        <taxon>Metakinetoplastina</taxon>
        <taxon>Trypanosomatida</taxon>
        <taxon>Trypanosomatidae</taxon>
        <taxon>Leishmaniinae</taxon>
        <taxon>Leishmania</taxon>
    </lineage>
</organism>
<feature type="region of interest" description="Disordered" evidence="1">
    <location>
        <begin position="743"/>
        <end position="830"/>
    </location>
</feature>
<feature type="compositionally biased region" description="Basic and acidic residues" evidence="1">
    <location>
        <begin position="774"/>
        <end position="788"/>
    </location>
</feature>
<comment type="caution">
    <text evidence="2">The sequence shown here is derived from an EMBL/GenBank/DDBJ whole genome shotgun (WGS) entry which is preliminary data.</text>
</comment>
<evidence type="ECO:0000313" key="3">
    <source>
        <dbReference type="Proteomes" id="UP000673552"/>
    </source>
</evidence>
<feature type="compositionally biased region" description="Pro residues" evidence="1">
    <location>
        <begin position="819"/>
        <end position="830"/>
    </location>
</feature>
<accession>A0A836KP62</accession>
<dbReference type="AlphaFoldDB" id="A0A836KP62"/>
<reference evidence="3" key="2">
    <citation type="journal article" date="2021" name="Sci. Data">
        <title>Chromosome-scale genome sequencing, assembly and annotation of six genomes from subfamily Leishmaniinae.</title>
        <authorList>
            <person name="Almutairi H."/>
            <person name="Urbaniak M.D."/>
            <person name="Bates M.D."/>
            <person name="Jariyapan N."/>
            <person name="Kwakye-Nuako G."/>
            <person name="Thomaz Soccol V."/>
            <person name="Al-Salem W.S."/>
            <person name="Dillon R.J."/>
            <person name="Bates P.A."/>
            <person name="Gatherer D."/>
        </authorList>
    </citation>
    <scope>NUCLEOTIDE SEQUENCE [LARGE SCALE GENOMIC DNA]</scope>
</reference>
<dbReference type="OrthoDB" id="259356at2759"/>
<proteinExistence type="predicted"/>
<dbReference type="KEGG" id="lmat:92514997"/>
<reference evidence="3" key="1">
    <citation type="journal article" date="2021" name="Microbiol. Resour. Announc.">
        <title>LGAAP: Leishmaniinae Genome Assembly and Annotation Pipeline.</title>
        <authorList>
            <person name="Almutairi H."/>
            <person name="Urbaniak M.D."/>
            <person name="Bates M.D."/>
            <person name="Jariyapan N."/>
            <person name="Kwakye-Nuako G."/>
            <person name="Thomaz-Soccol V."/>
            <person name="Al-Salem W.S."/>
            <person name="Dillon R.J."/>
            <person name="Bates P.A."/>
            <person name="Gatherer D."/>
        </authorList>
    </citation>
    <scope>NUCLEOTIDE SEQUENCE [LARGE SCALE GENOMIC DNA]</scope>
</reference>
<dbReference type="GeneID" id="92514997"/>
<evidence type="ECO:0000256" key="1">
    <source>
        <dbReference type="SAM" id="MobiDB-lite"/>
    </source>
</evidence>
<dbReference type="RefSeq" id="XP_067178348.1">
    <property type="nucleotide sequence ID" value="XM_067322485.1"/>
</dbReference>
<evidence type="ECO:0000313" key="2">
    <source>
        <dbReference type="EMBL" id="KAG5477710.1"/>
    </source>
</evidence>
<name>A0A836KP62_9TRYP</name>
<keyword evidence="3" id="KW-1185">Reference proteome</keyword>
<dbReference type="Proteomes" id="UP000673552">
    <property type="component" value="Unassembled WGS sequence"/>
</dbReference>
<protein>
    <submittedName>
        <fullName evidence="2">Uncharacterized protein</fullName>
    </submittedName>
</protein>